<dbReference type="Proteomes" id="UP000198820">
    <property type="component" value="Unassembled WGS sequence"/>
</dbReference>
<dbReference type="EC" id="2.7.1.26" evidence="15"/>
<evidence type="ECO:0000256" key="3">
    <source>
        <dbReference type="ARBA" id="ARBA00005201"/>
    </source>
</evidence>
<evidence type="ECO:0000256" key="10">
    <source>
        <dbReference type="ARBA" id="ARBA00022827"/>
    </source>
</evidence>
<dbReference type="SMART" id="SM00904">
    <property type="entry name" value="Flavokinase"/>
    <property type="match status" value="1"/>
</dbReference>
<evidence type="ECO:0000256" key="15">
    <source>
        <dbReference type="PIRNR" id="PIRNR004491"/>
    </source>
</evidence>
<dbReference type="NCBIfam" id="NF004160">
    <property type="entry name" value="PRK05627.1-3"/>
    <property type="match status" value="1"/>
</dbReference>
<evidence type="ECO:0000256" key="1">
    <source>
        <dbReference type="ARBA" id="ARBA00002121"/>
    </source>
</evidence>
<comment type="catalytic activity">
    <reaction evidence="13 15">
        <text>riboflavin + ATP = FMN + ADP + H(+)</text>
        <dbReference type="Rhea" id="RHEA:14357"/>
        <dbReference type="ChEBI" id="CHEBI:15378"/>
        <dbReference type="ChEBI" id="CHEBI:30616"/>
        <dbReference type="ChEBI" id="CHEBI:57986"/>
        <dbReference type="ChEBI" id="CHEBI:58210"/>
        <dbReference type="ChEBI" id="CHEBI:456216"/>
        <dbReference type="EC" id="2.7.1.26"/>
    </reaction>
</comment>
<dbReference type="SUPFAM" id="SSF82114">
    <property type="entry name" value="Riboflavin kinase-like"/>
    <property type="match status" value="1"/>
</dbReference>
<evidence type="ECO:0000256" key="7">
    <source>
        <dbReference type="ARBA" id="ARBA00022695"/>
    </source>
</evidence>
<dbReference type="InterPro" id="IPR015865">
    <property type="entry name" value="Riboflavin_kinase_bac/euk"/>
</dbReference>
<comment type="pathway">
    <text evidence="3 15">Cofactor biosynthesis; FMN biosynthesis; FMN from riboflavin (ATP route): step 1/1.</text>
</comment>
<dbReference type="NCBIfam" id="NF004162">
    <property type="entry name" value="PRK05627.1-5"/>
    <property type="match status" value="1"/>
</dbReference>
<dbReference type="UniPathway" id="UPA00276">
    <property type="reaction ID" value="UER00406"/>
</dbReference>
<dbReference type="Gene3D" id="2.40.30.30">
    <property type="entry name" value="Riboflavin kinase-like"/>
    <property type="match status" value="1"/>
</dbReference>
<keyword evidence="9 15" id="KW-0418">Kinase</keyword>
<dbReference type="PANTHER" id="PTHR22749">
    <property type="entry name" value="RIBOFLAVIN KINASE/FMN ADENYLYLTRANSFERASE"/>
    <property type="match status" value="1"/>
</dbReference>
<dbReference type="CDD" id="cd02064">
    <property type="entry name" value="FAD_synthetase_N"/>
    <property type="match status" value="1"/>
</dbReference>
<name>A0A1H3VQ37_9FLAO</name>
<dbReference type="PIRSF" id="PIRSF004491">
    <property type="entry name" value="FAD_Synth"/>
    <property type="match status" value="1"/>
</dbReference>
<evidence type="ECO:0000256" key="12">
    <source>
        <dbReference type="ARBA" id="ARBA00023268"/>
    </source>
</evidence>
<protein>
    <recommendedName>
        <fullName evidence="15">Riboflavin biosynthesis protein</fullName>
    </recommendedName>
    <domain>
        <recommendedName>
            <fullName evidence="15">Riboflavin kinase</fullName>
            <ecNumber evidence="15">2.7.1.26</ecNumber>
        </recommendedName>
        <alternativeName>
            <fullName evidence="15">Flavokinase</fullName>
        </alternativeName>
    </domain>
    <domain>
        <recommendedName>
            <fullName evidence="15">FMN adenylyltransferase</fullName>
            <ecNumber evidence="15">2.7.7.2</ecNumber>
        </recommendedName>
        <alternativeName>
            <fullName evidence="15">FAD pyrophosphorylase</fullName>
        </alternativeName>
        <alternativeName>
            <fullName evidence="15">FAD synthase</fullName>
        </alternativeName>
    </domain>
</protein>
<keyword evidence="5 15" id="KW-0288">FMN</keyword>
<dbReference type="Pfam" id="PF06574">
    <property type="entry name" value="FAD_syn"/>
    <property type="match status" value="1"/>
</dbReference>
<dbReference type="EC" id="2.7.7.2" evidence="15"/>
<evidence type="ECO:0000256" key="2">
    <source>
        <dbReference type="ARBA" id="ARBA00004726"/>
    </source>
</evidence>
<evidence type="ECO:0000256" key="6">
    <source>
        <dbReference type="ARBA" id="ARBA00022679"/>
    </source>
</evidence>
<gene>
    <name evidence="17" type="ORF">SAMN05421540_101224</name>
</gene>
<feature type="domain" description="Riboflavin kinase" evidence="16">
    <location>
        <begin position="182"/>
        <end position="307"/>
    </location>
</feature>
<dbReference type="UniPathway" id="UPA00277">
    <property type="reaction ID" value="UER00407"/>
</dbReference>
<keyword evidence="4 15" id="KW-0285">Flavoprotein</keyword>
<dbReference type="SUPFAM" id="SSF52374">
    <property type="entry name" value="Nucleotidylyl transferase"/>
    <property type="match status" value="1"/>
</dbReference>
<evidence type="ECO:0000256" key="9">
    <source>
        <dbReference type="ARBA" id="ARBA00022777"/>
    </source>
</evidence>
<evidence type="ECO:0000256" key="8">
    <source>
        <dbReference type="ARBA" id="ARBA00022741"/>
    </source>
</evidence>
<dbReference type="GO" id="GO:0005524">
    <property type="term" value="F:ATP binding"/>
    <property type="evidence" value="ECO:0007669"/>
    <property type="project" value="UniProtKB-UniRule"/>
</dbReference>
<reference evidence="17 18" key="1">
    <citation type="submission" date="2016-10" db="EMBL/GenBank/DDBJ databases">
        <authorList>
            <person name="de Groot N.N."/>
        </authorList>
    </citation>
    <scope>NUCLEOTIDE SEQUENCE [LARGE SCALE GENOMIC DNA]</scope>
    <source>
        <strain evidence="17 18">DSM 23581</strain>
    </source>
</reference>
<keyword evidence="18" id="KW-1185">Reference proteome</keyword>
<comment type="catalytic activity">
    <reaction evidence="14 15">
        <text>FMN + ATP + H(+) = FAD + diphosphate</text>
        <dbReference type="Rhea" id="RHEA:17237"/>
        <dbReference type="ChEBI" id="CHEBI:15378"/>
        <dbReference type="ChEBI" id="CHEBI:30616"/>
        <dbReference type="ChEBI" id="CHEBI:33019"/>
        <dbReference type="ChEBI" id="CHEBI:57692"/>
        <dbReference type="ChEBI" id="CHEBI:58210"/>
        <dbReference type="EC" id="2.7.7.2"/>
    </reaction>
</comment>
<dbReference type="RefSeq" id="WP_093238214.1">
    <property type="nucleotide sequence ID" value="NZ_FNQF01000001.1"/>
</dbReference>
<keyword evidence="12" id="KW-0511">Multifunctional enzyme</keyword>
<evidence type="ECO:0000313" key="17">
    <source>
        <dbReference type="EMBL" id="SDZ76880.1"/>
    </source>
</evidence>
<evidence type="ECO:0000256" key="13">
    <source>
        <dbReference type="ARBA" id="ARBA00047880"/>
    </source>
</evidence>
<comment type="function">
    <text evidence="1">Catalyzes the phosphorylation of riboflavin to FMN followed by the adenylation of FMN to FAD.</text>
</comment>
<dbReference type="InterPro" id="IPR014729">
    <property type="entry name" value="Rossmann-like_a/b/a_fold"/>
</dbReference>
<proteinExistence type="inferred from homology"/>
<evidence type="ECO:0000256" key="4">
    <source>
        <dbReference type="ARBA" id="ARBA00022630"/>
    </source>
</evidence>
<dbReference type="GO" id="GO:0006747">
    <property type="term" value="P:FAD biosynthetic process"/>
    <property type="evidence" value="ECO:0007669"/>
    <property type="project" value="UniProtKB-UniRule"/>
</dbReference>
<keyword evidence="8 15" id="KW-0547">Nucleotide-binding</keyword>
<dbReference type="STRING" id="908615.SAMN05421540_101224"/>
<evidence type="ECO:0000313" key="18">
    <source>
        <dbReference type="Proteomes" id="UP000198820"/>
    </source>
</evidence>
<comment type="similarity">
    <text evidence="15">Belongs to the ribF family.</text>
</comment>
<dbReference type="GO" id="GO:0009231">
    <property type="term" value="P:riboflavin biosynthetic process"/>
    <property type="evidence" value="ECO:0007669"/>
    <property type="project" value="InterPro"/>
</dbReference>
<evidence type="ECO:0000256" key="11">
    <source>
        <dbReference type="ARBA" id="ARBA00022840"/>
    </source>
</evidence>
<keyword evidence="11 15" id="KW-0067">ATP-binding</keyword>
<dbReference type="FunFam" id="2.40.30.30:FF:000003">
    <property type="entry name" value="Riboflavin biosynthesis protein"/>
    <property type="match status" value="1"/>
</dbReference>
<sequence length="312" mass="35799">MKIIHHISEFDSSEQTIVTIGTFDGVHVGHRKIIKRLINAANQTNSKSTLLTFFPHPRMVLQQNSDLKLINTLEEKKKILAQTDLDNLIIQPFTLEFSRLRAENYVKDILVDQLNAKKIIIGYDHRFGRNRTANIDDLRDFGKKYNFSVEEISKQDIDEVAVSSTKIRNALNQGDIELANSYLTQAFQLTGEIVRGKGLGKELGYPTANLKIKEDYKLIPREGVYVVQSEIDEKPYFGLMNIGTNPTFNEVKQSVETYFFDLNKDLYGQHISIKLLKRLRGEQKFDGPNQLIEAMNKDKEQALNYIDMLKDA</sequence>
<dbReference type="GO" id="GO:0009398">
    <property type="term" value="P:FMN biosynthetic process"/>
    <property type="evidence" value="ECO:0007669"/>
    <property type="project" value="UniProtKB-UniRule"/>
</dbReference>
<keyword evidence="7 15" id="KW-0548">Nucleotidyltransferase</keyword>
<dbReference type="InterPro" id="IPR023468">
    <property type="entry name" value="Riboflavin_kinase"/>
</dbReference>
<dbReference type="EMBL" id="FNQF01000001">
    <property type="protein sequence ID" value="SDZ76880.1"/>
    <property type="molecule type" value="Genomic_DNA"/>
</dbReference>
<evidence type="ECO:0000259" key="16">
    <source>
        <dbReference type="SMART" id="SM00904"/>
    </source>
</evidence>
<accession>A0A1H3VQ37</accession>
<dbReference type="InterPro" id="IPR015864">
    <property type="entry name" value="FAD_synthase"/>
</dbReference>
<dbReference type="Gene3D" id="3.40.50.620">
    <property type="entry name" value="HUPs"/>
    <property type="match status" value="1"/>
</dbReference>
<dbReference type="NCBIfam" id="TIGR00083">
    <property type="entry name" value="ribF"/>
    <property type="match status" value="1"/>
</dbReference>
<dbReference type="AlphaFoldDB" id="A0A1H3VQ37"/>
<keyword evidence="10 15" id="KW-0274">FAD</keyword>
<evidence type="ECO:0000256" key="5">
    <source>
        <dbReference type="ARBA" id="ARBA00022643"/>
    </source>
</evidence>
<dbReference type="PANTHER" id="PTHR22749:SF6">
    <property type="entry name" value="RIBOFLAVIN KINASE"/>
    <property type="match status" value="1"/>
</dbReference>
<dbReference type="InterPro" id="IPR023465">
    <property type="entry name" value="Riboflavin_kinase_dom_sf"/>
</dbReference>
<dbReference type="GO" id="GO:0003919">
    <property type="term" value="F:FMN adenylyltransferase activity"/>
    <property type="evidence" value="ECO:0007669"/>
    <property type="project" value="UniProtKB-UniRule"/>
</dbReference>
<dbReference type="FunFam" id="3.40.50.620:FF:000021">
    <property type="entry name" value="Riboflavin biosynthesis protein"/>
    <property type="match status" value="1"/>
</dbReference>
<comment type="pathway">
    <text evidence="2 15">Cofactor biosynthesis; FAD biosynthesis; FAD from FMN: step 1/1.</text>
</comment>
<dbReference type="Pfam" id="PF01687">
    <property type="entry name" value="Flavokinase"/>
    <property type="match status" value="1"/>
</dbReference>
<evidence type="ECO:0000256" key="14">
    <source>
        <dbReference type="ARBA" id="ARBA00049494"/>
    </source>
</evidence>
<organism evidence="17 18">
    <name type="scientific">Psychroflexus halocasei</name>
    <dbReference type="NCBI Taxonomy" id="908615"/>
    <lineage>
        <taxon>Bacteria</taxon>
        <taxon>Pseudomonadati</taxon>
        <taxon>Bacteroidota</taxon>
        <taxon>Flavobacteriia</taxon>
        <taxon>Flavobacteriales</taxon>
        <taxon>Flavobacteriaceae</taxon>
        <taxon>Psychroflexus</taxon>
    </lineage>
</organism>
<dbReference type="InterPro" id="IPR002606">
    <property type="entry name" value="Riboflavin_kinase_bac"/>
</dbReference>
<dbReference type="GO" id="GO:0008531">
    <property type="term" value="F:riboflavin kinase activity"/>
    <property type="evidence" value="ECO:0007669"/>
    <property type="project" value="UniProtKB-UniRule"/>
</dbReference>
<keyword evidence="6 15" id="KW-0808">Transferase</keyword>